<organism evidence="1 2">
    <name type="scientific">Flammeovirga pectinis</name>
    <dbReference type="NCBI Taxonomy" id="2494373"/>
    <lineage>
        <taxon>Bacteria</taxon>
        <taxon>Pseudomonadati</taxon>
        <taxon>Bacteroidota</taxon>
        <taxon>Cytophagia</taxon>
        <taxon>Cytophagales</taxon>
        <taxon>Flammeovirgaceae</taxon>
        <taxon>Flammeovirga</taxon>
    </lineage>
</organism>
<gene>
    <name evidence="1" type="ORF">EI427_14100</name>
</gene>
<evidence type="ECO:0000313" key="2">
    <source>
        <dbReference type="Proteomes" id="UP000267268"/>
    </source>
</evidence>
<dbReference type="RefSeq" id="WP_126615717.1">
    <property type="nucleotide sequence ID" value="NZ_CP034562.1"/>
</dbReference>
<protein>
    <submittedName>
        <fullName evidence="1">Uncharacterized protein</fullName>
    </submittedName>
</protein>
<dbReference type="AlphaFoldDB" id="A0A3Q9FM72"/>
<proteinExistence type="predicted"/>
<keyword evidence="2" id="KW-1185">Reference proteome</keyword>
<evidence type="ECO:0000313" key="1">
    <source>
        <dbReference type="EMBL" id="AZQ63331.1"/>
    </source>
</evidence>
<dbReference type="Proteomes" id="UP000267268">
    <property type="component" value="Chromosome 1"/>
</dbReference>
<dbReference type="EMBL" id="CP034562">
    <property type="protein sequence ID" value="AZQ63331.1"/>
    <property type="molecule type" value="Genomic_DNA"/>
</dbReference>
<name>A0A3Q9FM72_9BACT</name>
<reference evidence="1 2" key="1">
    <citation type="submission" date="2018-12" db="EMBL/GenBank/DDBJ databases">
        <title>Flammeovirga pectinis sp. nov., isolated from the gut of the Korean scallop, Patinopecten yessoensis.</title>
        <authorList>
            <person name="Bae J.-W."/>
            <person name="Jeong Y.-S."/>
            <person name="Kang W."/>
        </authorList>
    </citation>
    <scope>NUCLEOTIDE SEQUENCE [LARGE SCALE GENOMIC DNA]</scope>
    <source>
        <strain evidence="1 2">L12M1</strain>
    </source>
</reference>
<dbReference type="KEGG" id="fll:EI427_14100"/>
<dbReference type="OrthoDB" id="9827460at2"/>
<accession>A0A3Q9FM72</accession>
<sequence length="152" mass="18101">MFTDLHNPDLIERYEVLNNYNKNNSQPDNFSYNYNKGFAIFIDEDHIHKAFPILQELKNKRFKNPIYLFWMKSKKSTPTFHETLLKEHFNNIDVSKCDNLSSLTPLSIQTKLFQLTDFQYFVIGHSSFVKMITNLFEGNHLIQSKDIHKDTY</sequence>